<dbReference type="AlphaFoldDB" id="A0A368JJ68"/>
<dbReference type="Pfam" id="PF16344">
    <property type="entry name" value="FecR_C"/>
    <property type="match status" value="1"/>
</dbReference>
<dbReference type="EMBL" id="QOWE01000017">
    <property type="protein sequence ID" value="RCR67697.1"/>
    <property type="molecule type" value="Genomic_DNA"/>
</dbReference>
<name>A0A368JJ68_9BACT</name>
<protein>
    <submittedName>
        <fullName evidence="3">DUF4974 domain-containing protein</fullName>
    </submittedName>
</protein>
<dbReference type="PIRSF" id="PIRSF018266">
    <property type="entry name" value="FecR"/>
    <property type="match status" value="1"/>
</dbReference>
<dbReference type="InterPro" id="IPR006860">
    <property type="entry name" value="FecR"/>
</dbReference>
<dbReference type="PANTHER" id="PTHR30273:SF2">
    <property type="entry name" value="PROTEIN FECR"/>
    <property type="match status" value="1"/>
</dbReference>
<dbReference type="Proteomes" id="UP000253383">
    <property type="component" value="Unassembled WGS sequence"/>
</dbReference>
<proteinExistence type="predicted"/>
<evidence type="ECO:0000313" key="4">
    <source>
        <dbReference type="Proteomes" id="UP000253383"/>
    </source>
</evidence>
<dbReference type="Gene3D" id="3.55.50.30">
    <property type="match status" value="1"/>
</dbReference>
<evidence type="ECO:0000313" key="3">
    <source>
        <dbReference type="EMBL" id="RCR67697.1"/>
    </source>
</evidence>
<comment type="caution">
    <text evidence="3">The sequence shown here is derived from an EMBL/GenBank/DDBJ whole genome shotgun (WGS) entry which is preliminary data.</text>
</comment>
<dbReference type="Gene3D" id="2.60.120.1440">
    <property type="match status" value="1"/>
</dbReference>
<dbReference type="RefSeq" id="WP_114407828.1">
    <property type="nucleotide sequence ID" value="NZ_QOWE01000017.1"/>
</dbReference>
<evidence type="ECO:0000259" key="2">
    <source>
        <dbReference type="Pfam" id="PF16344"/>
    </source>
</evidence>
<sequence>MKTQVTKELLFNYFAGRTTAFQKQLIDEWAKNTDNREQFFHWLEIWESQNPQYVADVQTALDRHQMRMAQDPQEDEPAGIDRPIPVTQQPWFRWVAAASVALLVGSGWVFRDDLMNEKYTTTYGETRQLTLADGSEVTLNANSTLKVPRFGFGYQTRDVALSGEATFSVTHTTDDQRFVVKTNRNFEVVVLGTEFSVYNRERGGKVVLNKGKVQLRYQEGQSPRQLMMKPGDLVTLNRRDGQVQLRKLSQPENASAWRENRFVFEETTLEEITHLFKENYGLVLEITDPKLAKWTVSGSFTARNAEELLESLMEGSALTYKRTGNHIVIPNPAH</sequence>
<dbReference type="PANTHER" id="PTHR30273">
    <property type="entry name" value="PERIPLASMIC SIGNAL SENSOR AND SIGMA FACTOR ACTIVATOR FECR-RELATED"/>
    <property type="match status" value="1"/>
</dbReference>
<reference evidence="3 4" key="1">
    <citation type="submission" date="2018-07" db="EMBL/GenBank/DDBJ databases">
        <title>Genome analysis of Larkinella rosea.</title>
        <authorList>
            <person name="Zhou Z."/>
            <person name="Wang G."/>
        </authorList>
    </citation>
    <scope>NUCLEOTIDE SEQUENCE [LARGE SCALE GENOMIC DNA]</scope>
    <source>
        <strain evidence="4">zzj9</strain>
    </source>
</reference>
<dbReference type="OrthoDB" id="1523489at2"/>
<dbReference type="Pfam" id="PF04773">
    <property type="entry name" value="FecR"/>
    <property type="match status" value="1"/>
</dbReference>
<feature type="domain" description="Protein FecR C-terminal" evidence="2">
    <location>
        <begin position="261"/>
        <end position="329"/>
    </location>
</feature>
<dbReference type="InterPro" id="IPR012373">
    <property type="entry name" value="Ferrdict_sens_TM"/>
</dbReference>
<accession>A0A368JJ68</accession>
<evidence type="ECO:0000259" key="1">
    <source>
        <dbReference type="Pfam" id="PF04773"/>
    </source>
</evidence>
<keyword evidence="4" id="KW-1185">Reference proteome</keyword>
<organism evidence="3 4">
    <name type="scientific">Larkinella punicea</name>
    <dbReference type="NCBI Taxonomy" id="2315727"/>
    <lineage>
        <taxon>Bacteria</taxon>
        <taxon>Pseudomonadati</taxon>
        <taxon>Bacteroidota</taxon>
        <taxon>Cytophagia</taxon>
        <taxon>Cytophagales</taxon>
        <taxon>Spirosomataceae</taxon>
        <taxon>Larkinella</taxon>
    </lineage>
</organism>
<feature type="domain" description="FecR protein" evidence="1">
    <location>
        <begin position="118"/>
        <end position="214"/>
    </location>
</feature>
<dbReference type="GO" id="GO:0016989">
    <property type="term" value="F:sigma factor antagonist activity"/>
    <property type="evidence" value="ECO:0007669"/>
    <property type="project" value="TreeGrafter"/>
</dbReference>
<dbReference type="InterPro" id="IPR032508">
    <property type="entry name" value="FecR_C"/>
</dbReference>
<gene>
    <name evidence="3" type="ORF">DUE52_20040</name>
</gene>